<dbReference type="InterPro" id="IPR003697">
    <property type="entry name" value="Maf-like"/>
</dbReference>
<dbReference type="InterPro" id="IPR029001">
    <property type="entry name" value="ITPase-like_fam"/>
</dbReference>
<dbReference type="Gene3D" id="3.90.950.10">
    <property type="match status" value="1"/>
</dbReference>
<dbReference type="PANTHER" id="PTHR43213">
    <property type="entry name" value="BIFUNCTIONAL DTTP/UTP PYROPHOSPHATASE/METHYLTRANSFERASE PROTEIN-RELATED"/>
    <property type="match status" value="1"/>
</dbReference>
<dbReference type="EMBL" id="JBHSUA010000009">
    <property type="protein sequence ID" value="MFC6396113.1"/>
    <property type="molecule type" value="Genomic_DNA"/>
</dbReference>
<proteinExistence type="inferred from homology"/>
<sequence>MRFVLASSSPARLETLRRAGIDAEVVVPGVDEDSVSAPSVTSLVSTLARLKAEAVLNLMDDDPGPFVLVACDSLLELDGVGHGKPGSMEAAAARWRLMRGRQGTLHTGHQVFVRDARGERDGNRVSSTSVQFADLTDAEIDAYAATGEPEKVAGAFTIDSLGGPFITSITGDPHGVVGISLPTARQLLLDLGVPWHTLWRPGTVSTDQMG</sequence>
<evidence type="ECO:0000256" key="1">
    <source>
        <dbReference type="ARBA" id="ARBA00001968"/>
    </source>
</evidence>
<evidence type="ECO:0000313" key="5">
    <source>
        <dbReference type="Proteomes" id="UP001596266"/>
    </source>
</evidence>
<feature type="active site" description="Proton acceptor" evidence="3">
    <location>
        <position position="72"/>
    </location>
</feature>
<reference evidence="5" key="1">
    <citation type="journal article" date="2019" name="Int. J. Syst. Evol. Microbiol.">
        <title>The Global Catalogue of Microorganisms (GCM) 10K type strain sequencing project: providing services to taxonomists for standard genome sequencing and annotation.</title>
        <authorList>
            <consortium name="The Broad Institute Genomics Platform"/>
            <consortium name="The Broad Institute Genome Sequencing Center for Infectious Disease"/>
            <person name="Wu L."/>
            <person name="Ma J."/>
        </authorList>
    </citation>
    <scope>NUCLEOTIDE SEQUENCE [LARGE SCALE GENOMIC DNA]</scope>
    <source>
        <strain evidence="5">CGMCC 1.15277</strain>
    </source>
</reference>
<dbReference type="RefSeq" id="WP_343885266.1">
    <property type="nucleotide sequence ID" value="NZ_BAAAKI010000004.1"/>
</dbReference>
<dbReference type="HAMAP" id="MF_00528">
    <property type="entry name" value="Maf"/>
    <property type="match status" value="1"/>
</dbReference>
<dbReference type="Proteomes" id="UP001596266">
    <property type="component" value="Unassembled WGS sequence"/>
</dbReference>
<dbReference type="PANTHER" id="PTHR43213:SF5">
    <property type="entry name" value="BIFUNCTIONAL DTTP_UTP PYROPHOSPHATASE_METHYLTRANSFERASE PROTEIN-RELATED"/>
    <property type="match status" value="1"/>
</dbReference>
<keyword evidence="2 3" id="KW-0378">Hydrolase</keyword>
<comment type="subcellular location">
    <subcellularLocation>
        <location evidence="3">Cytoplasm</location>
    </subcellularLocation>
</comment>
<keyword evidence="3" id="KW-0963">Cytoplasm</keyword>
<dbReference type="NCBIfam" id="TIGR00172">
    <property type="entry name" value="maf"/>
    <property type="match status" value="1"/>
</dbReference>
<evidence type="ECO:0000256" key="2">
    <source>
        <dbReference type="ARBA" id="ARBA00022801"/>
    </source>
</evidence>
<dbReference type="EC" id="3.6.1.9" evidence="3"/>
<dbReference type="CDD" id="cd00555">
    <property type="entry name" value="Maf"/>
    <property type="match status" value="1"/>
</dbReference>
<dbReference type="SUPFAM" id="SSF52972">
    <property type="entry name" value="ITPase-like"/>
    <property type="match status" value="1"/>
</dbReference>
<gene>
    <name evidence="4" type="ORF">ACFP57_03800</name>
</gene>
<name>A0ABW1WXX4_9ACTN</name>
<comment type="similarity">
    <text evidence="3">Belongs to the Maf family.</text>
</comment>
<evidence type="ECO:0000256" key="3">
    <source>
        <dbReference type="HAMAP-Rule" id="MF_00528"/>
    </source>
</evidence>
<protein>
    <recommendedName>
        <fullName evidence="3">Nucleoside triphosphate pyrophosphatase</fullName>
        <ecNumber evidence="3">3.6.1.9</ecNumber>
    </recommendedName>
    <alternativeName>
        <fullName evidence="3">Nucleotide pyrophosphatase</fullName>
        <shortName evidence="3">Nucleotide PPase</shortName>
    </alternativeName>
</protein>
<comment type="cofactor">
    <cofactor evidence="1 3">
        <name>a divalent metal cation</name>
        <dbReference type="ChEBI" id="CHEBI:60240"/>
    </cofactor>
</comment>
<keyword evidence="3" id="KW-0546">Nucleotide metabolism</keyword>
<evidence type="ECO:0000313" key="4">
    <source>
        <dbReference type="EMBL" id="MFC6396113.1"/>
    </source>
</evidence>
<organism evidence="4 5">
    <name type="scientific">Luteococcus sanguinis</name>
    <dbReference type="NCBI Taxonomy" id="174038"/>
    <lineage>
        <taxon>Bacteria</taxon>
        <taxon>Bacillati</taxon>
        <taxon>Actinomycetota</taxon>
        <taxon>Actinomycetes</taxon>
        <taxon>Propionibacteriales</taxon>
        <taxon>Propionibacteriaceae</taxon>
        <taxon>Luteococcus</taxon>
    </lineage>
</organism>
<accession>A0ABW1WXX4</accession>
<comment type="caution">
    <text evidence="3">Lacks conserved residue(s) required for the propagation of feature annotation.</text>
</comment>
<comment type="caution">
    <text evidence="4">The sequence shown here is derived from an EMBL/GenBank/DDBJ whole genome shotgun (WGS) entry which is preliminary data.</text>
</comment>
<comment type="catalytic activity">
    <reaction evidence="3">
        <text>a 2'-deoxyribonucleoside 5'-triphosphate + H2O = a 2'-deoxyribonucleoside 5'-phosphate + diphosphate + H(+)</text>
        <dbReference type="Rhea" id="RHEA:44644"/>
        <dbReference type="ChEBI" id="CHEBI:15377"/>
        <dbReference type="ChEBI" id="CHEBI:15378"/>
        <dbReference type="ChEBI" id="CHEBI:33019"/>
        <dbReference type="ChEBI" id="CHEBI:61560"/>
        <dbReference type="ChEBI" id="CHEBI:65317"/>
        <dbReference type="EC" id="3.6.1.9"/>
    </reaction>
</comment>
<dbReference type="Pfam" id="PF02545">
    <property type="entry name" value="Maf"/>
    <property type="match status" value="1"/>
</dbReference>
<keyword evidence="5" id="KW-1185">Reference proteome</keyword>
<comment type="function">
    <text evidence="3">Nucleoside triphosphate pyrophosphatase. May have a dual role in cell division arrest and in preventing the incorporation of modified nucleotides into cellular nucleic acids.</text>
</comment>
<comment type="catalytic activity">
    <reaction evidence="3">
        <text>a ribonucleoside 5'-triphosphate + H2O = a ribonucleoside 5'-phosphate + diphosphate + H(+)</text>
        <dbReference type="Rhea" id="RHEA:23996"/>
        <dbReference type="ChEBI" id="CHEBI:15377"/>
        <dbReference type="ChEBI" id="CHEBI:15378"/>
        <dbReference type="ChEBI" id="CHEBI:33019"/>
        <dbReference type="ChEBI" id="CHEBI:58043"/>
        <dbReference type="ChEBI" id="CHEBI:61557"/>
        <dbReference type="EC" id="3.6.1.9"/>
    </reaction>
</comment>
<dbReference type="PIRSF" id="PIRSF006305">
    <property type="entry name" value="Maf"/>
    <property type="match status" value="1"/>
</dbReference>